<dbReference type="Gene3D" id="3.40.50.300">
    <property type="entry name" value="P-loop containing nucleotide triphosphate hydrolases"/>
    <property type="match status" value="1"/>
</dbReference>
<comment type="caution">
    <text evidence="1">The sequence shown here is derived from an EMBL/GenBank/DDBJ whole genome shotgun (WGS) entry which is preliminary data.</text>
</comment>
<evidence type="ECO:0000313" key="2">
    <source>
        <dbReference type="Proteomes" id="UP000189670"/>
    </source>
</evidence>
<dbReference type="InterPro" id="IPR027417">
    <property type="entry name" value="P-loop_NTPase"/>
</dbReference>
<dbReference type="Proteomes" id="UP000189670">
    <property type="component" value="Unassembled WGS sequence"/>
</dbReference>
<sequence>MKKRFNTSGPCNSAKHFMLPTEKRCKGIMTLIDHEAYFVIHAARQSGKTTLIRDLVNKINKEGNYYALYCSLESAHKVKEPEKGIPGIVKIIKRYIGINPLFQNFSFAINADYDDYMNVLVSSLNSFSRDLDKPLVILFDEIDCLENGTLIAFLRQLRDGYINRDMAPFVHAIGLIGMRNIRDYKVKIREETETLGSASPFNIVKKSMTLKNFTEQEVQNLLSQHTIESGQKFSSNVVKSIYYFTQGQPWLVNAVACEIIEEILEYDYSKTIKTSYVNKAVQNITHRRDTHIDSLLERLNEKRVKKVMQPVLIGEIKVYNPLDDDFQYVIDLGLLKKEKSKLKISNPIYAEVVTRYLSHMAEDTIEDEQYPISTYFDNDRINMKKLLTDFQSFWRQNSAIWKEKYRYKEAAPHLVLMAFLQRVINSGGHIHRELSTETKRLDLCIEFKREKYPIELKLRYDKQTYTEGKKQIADYMDSLGCDEGWLIVFDQRKNISWKKRLFWRTATVRGLKIHTIGC</sequence>
<proteinExistence type="predicted"/>
<reference evidence="2" key="1">
    <citation type="submission" date="2012-11" db="EMBL/GenBank/DDBJ databases">
        <authorList>
            <person name="Lucero-Rivera Y.E."/>
            <person name="Tovar-Ramirez D."/>
        </authorList>
    </citation>
    <scope>NUCLEOTIDE SEQUENCE [LARGE SCALE GENOMIC DNA]</scope>
    <source>
        <strain evidence="2">Araruama</strain>
    </source>
</reference>
<evidence type="ECO:0008006" key="3">
    <source>
        <dbReference type="Google" id="ProtNLM"/>
    </source>
</evidence>
<dbReference type="AlphaFoldDB" id="A0A1V1P6W7"/>
<dbReference type="EMBL" id="ATBP01000395">
    <property type="protein sequence ID" value="ETR70627.1"/>
    <property type="molecule type" value="Genomic_DNA"/>
</dbReference>
<organism evidence="1 2">
    <name type="scientific">Candidatus Magnetoglobus multicellularis str. Araruama</name>
    <dbReference type="NCBI Taxonomy" id="890399"/>
    <lineage>
        <taxon>Bacteria</taxon>
        <taxon>Pseudomonadati</taxon>
        <taxon>Thermodesulfobacteriota</taxon>
        <taxon>Desulfobacteria</taxon>
        <taxon>Desulfobacterales</taxon>
        <taxon>Desulfobacteraceae</taxon>
        <taxon>Candidatus Magnetoglobus</taxon>
    </lineage>
</organism>
<protein>
    <recommendedName>
        <fullName evidence="3">ATP-binding protein</fullName>
    </recommendedName>
</protein>
<gene>
    <name evidence="1" type="ORF">OMM_03106</name>
</gene>
<dbReference type="Pfam" id="PF14516">
    <property type="entry name" value="AAA_35"/>
    <property type="match status" value="1"/>
</dbReference>
<dbReference type="SUPFAM" id="SSF52540">
    <property type="entry name" value="P-loop containing nucleoside triphosphate hydrolases"/>
    <property type="match status" value="1"/>
</dbReference>
<dbReference type="PANTHER" id="PTHR34301:SF8">
    <property type="entry name" value="ATPASE DOMAIN-CONTAINING PROTEIN"/>
    <property type="match status" value="1"/>
</dbReference>
<dbReference type="PANTHER" id="PTHR34301">
    <property type="entry name" value="DNA-BINDING PROTEIN-RELATED"/>
    <property type="match status" value="1"/>
</dbReference>
<name>A0A1V1P6W7_9BACT</name>
<evidence type="ECO:0000313" key="1">
    <source>
        <dbReference type="EMBL" id="ETR70627.1"/>
    </source>
</evidence>
<accession>A0A1V1P6W7</accession>